<sequence>MSTTSGDEVTIRALSKFFTLGGCQLAVLRTLNLGSGIVWGYDMIHESVQTVMDEFDR</sequence>
<reference evidence="1 2" key="1">
    <citation type="submission" date="2018-05" db="EMBL/GenBank/DDBJ databases">
        <title>Genomic Encyclopedia of Type Strains, Phase IV (KMG-IV): sequencing the most valuable type-strain genomes for metagenomic binning, comparative biology and taxonomic classification.</title>
        <authorList>
            <person name="Goeker M."/>
        </authorList>
    </citation>
    <scope>NUCLEOTIDE SEQUENCE [LARGE SCALE GENOMIC DNA]</scope>
    <source>
        <strain evidence="1 2">DSM 2626</strain>
    </source>
</reference>
<dbReference type="AlphaFoldDB" id="A0A8E2W5L4"/>
<proteinExistence type="predicted"/>
<evidence type="ECO:0000313" key="2">
    <source>
        <dbReference type="Proteomes" id="UP000245631"/>
    </source>
</evidence>
<comment type="caution">
    <text evidence="1">The sequence shown here is derived from an EMBL/GenBank/DDBJ whole genome shotgun (WGS) entry which is preliminary data.</text>
</comment>
<protein>
    <submittedName>
        <fullName evidence="1">Uncharacterized protein</fullName>
    </submittedName>
</protein>
<evidence type="ECO:0000313" key="1">
    <source>
        <dbReference type="EMBL" id="PWJ85136.1"/>
    </source>
</evidence>
<organism evidence="1 2">
    <name type="scientific">Rhizobium loti</name>
    <name type="common">Mesorhizobium loti</name>
    <dbReference type="NCBI Taxonomy" id="381"/>
    <lineage>
        <taxon>Bacteria</taxon>
        <taxon>Pseudomonadati</taxon>
        <taxon>Pseudomonadota</taxon>
        <taxon>Alphaproteobacteria</taxon>
        <taxon>Hyphomicrobiales</taxon>
        <taxon>Phyllobacteriaceae</taxon>
        <taxon>Mesorhizobium</taxon>
    </lineage>
</organism>
<dbReference type="EMBL" id="QGGH01000028">
    <property type="protein sequence ID" value="PWJ85136.1"/>
    <property type="molecule type" value="Genomic_DNA"/>
</dbReference>
<gene>
    <name evidence="1" type="ORF">C8D77_12816</name>
</gene>
<name>A0A8E2W5L4_RHILI</name>
<accession>A0A8E2W5L4</accession>
<dbReference type="Proteomes" id="UP000245631">
    <property type="component" value="Unassembled WGS sequence"/>
</dbReference>